<dbReference type="AlphaFoldDB" id="A0A2N3KRB6"/>
<protein>
    <submittedName>
        <fullName evidence="2">Uncharacterized protein</fullName>
    </submittedName>
</protein>
<evidence type="ECO:0000313" key="3">
    <source>
        <dbReference type="Proteomes" id="UP000233458"/>
    </source>
</evidence>
<dbReference type="EMBL" id="CP024199">
    <property type="protein sequence ID" value="AUG53549.1"/>
    <property type="molecule type" value="Genomic_DNA"/>
</dbReference>
<organism evidence="2 4">
    <name type="scientific">Thalassospira marina</name>
    <dbReference type="NCBI Taxonomy" id="2048283"/>
    <lineage>
        <taxon>Bacteria</taxon>
        <taxon>Pseudomonadati</taxon>
        <taxon>Pseudomonadota</taxon>
        <taxon>Alphaproteobacteria</taxon>
        <taxon>Rhodospirillales</taxon>
        <taxon>Thalassospiraceae</taxon>
        <taxon>Thalassospira</taxon>
    </lineage>
</organism>
<evidence type="ECO:0000313" key="1">
    <source>
        <dbReference type="EMBL" id="AUG53549.1"/>
    </source>
</evidence>
<name>A0A2N3KRB6_9PROT</name>
<dbReference type="KEGG" id="thac:CSC3H3_13115"/>
<sequence length="83" mass="9408">MICDKLLPAQVPIRANRQVFRLLTILKNAITSNGGQTPETTPYFITNRPRFSTVLQNHSALHLQIVSIKNQDNCGLAEHRRNL</sequence>
<reference evidence="2 4" key="1">
    <citation type="submission" date="2017-09" db="EMBL/GenBank/DDBJ databases">
        <title>Biodiversity and function of Thalassospira species in the particle-attached aromatic-hydrocarbon-degrading consortia from the surface seawater of the South China Sea.</title>
        <authorList>
            <person name="Dong C."/>
            <person name="Liu R."/>
            <person name="Shao Z."/>
        </authorList>
    </citation>
    <scope>NUCLEOTIDE SEQUENCE [LARGE SCALE GENOMIC DNA]</scope>
    <source>
        <strain evidence="2 4">CSC1P2</strain>
    </source>
</reference>
<proteinExistence type="predicted"/>
<evidence type="ECO:0000313" key="4">
    <source>
        <dbReference type="Proteomes" id="UP000233597"/>
    </source>
</evidence>
<dbReference type="EMBL" id="NWTK01000010">
    <property type="protein sequence ID" value="PKR53081.1"/>
    <property type="molecule type" value="Genomic_DNA"/>
</dbReference>
<keyword evidence="3" id="KW-1185">Reference proteome</keyword>
<accession>A0A2N3KRB6</accession>
<evidence type="ECO:0000313" key="2">
    <source>
        <dbReference type="EMBL" id="PKR53081.1"/>
    </source>
</evidence>
<reference evidence="1 3" key="2">
    <citation type="submission" date="2017-10" db="EMBL/GenBank/DDBJ databases">
        <title>Biodiversity and function of Thalassospira species in the particle-attached aromatic-hydrocarbon-degrading consortia from the surface seawater of the China South Sea.</title>
        <authorList>
            <person name="Dong C."/>
            <person name="Liu R."/>
            <person name="Shao Z."/>
        </authorList>
    </citation>
    <scope>NUCLEOTIDE SEQUENCE [LARGE SCALE GENOMIC DNA]</scope>
    <source>
        <strain evidence="1 3">CSC3H3</strain>
    </source>
</reference>
<gene>
    <name evidence="2" type="ORF">COO20_15490</name>
    <name evidence="1" type="ORF">CSC3H3_13115</name>
</gene>
<dbReference type="Proteomes" id="UP000233458">
    <property type="component" value="Chromosome"/>
</dbReference>
<dbReference type="Proteomes" id="UP000233597">
    <property type="component" value="Unassembled WGS sequence"/>
</dbReference>